<dbReference type="InterPro" id="IPR026992">
    <property type="entry name" value="DIOX_N"/>
</dbReference>
<evidence type="ECO:0000256" key="4">
    <source>
        <dbReference type="ARBA" id="ARBA00012531"/>
    </source>
</evidence>
<dbReference type="InterPro" id="IPR044861">
    <property type="entry name" value="IPNS-like_FE2OG_OXY"/>
</dbReference>
<proteinExistence type="inferred from homology"/>
<evidence type="ECO:0000256" key="6">
    <source>
        <dbReference type="ARBA" id="ARBA00022666"/>
    </source>
</evidence>
<evidence type="ECO:0000256" key="10">
    <source>
        <dbReference type="ARBA" id="ARBA00049359"/>
    </source>
</evidence>
<comment type="catalytic activity">
    <reaction evidence="9">
        <text>2-oxoglutarate + O2 + 2 H(+) = ethene + 3 CO2 + H2O</text>
        <dbReference type="Rhea" id="RHEA:31523"/>
        <dbReference type="ChEBI" id="CHEBI:15377"/>
        <dbReference type="ChEBI" id="CHEBI:15378"/>
        <dbReference type="ChEBI" id="CHEBI:15379"/>
        <dbReference type="ChEBI" id="CHEBI:16526"/>
        <dbReference type="ChEBI" id="CHEBI:16810"/>
        <dbReference type="ChEBI" id="CHEBI:18153"/>
        <dbReference type="EC" id="1.13.12.19"/>
    </reaction>
</comment>
<evidence type="ECO:0000313" key="13">
    <source>
        <dbReference type="EMBL" id="TMW13070.1"/>
    </source>
</evidence>
<evidence type="ECO:0000256" key="3">
    <source>
        <dbReference type="ARBA" id="ARBA00012293"/>
    </source>
</evidence>
<comment type="pathway">
    <text evidence="2">Alkene biosynthesis; ethylene biosynthesis via 2-oxoglutarate.</text>
</comment>
<organism evidence="13 14">
    <name type="scientific">Alloalcanivorax gelatiniphagus</name>
    <dbReference type="NCBI Taxonomy" id="1194167"/>
    <lineage>
        <taxon>Bacteria</taxon>
        <taxon>Pseudomonadati</taxon>
        <taxon>Pseudomonadota</taxon>
        <taxon>Gammaproteobacteria</taxon>
        <taxon>Oceanospirillales</taxon>
        <taxon>Alcanivoracaceae</taxon>
        <taxon>Alloalcanivorax</taxon>
    </lineage>
</organism>
<dbReference type="Gene3D" id="2.60.120.330">
    <property type="entry name" value="B-lactam Antibiotic, Isopenicillin N Synthase, Chain"/>
    <property type="match status" value="1"/>
</dbReference>
<dbReference type="InterPro" id="IPR005123">
    <property type="entry name" value="Oxoglu/Fe-dep_dioxygenase_dom"/>
</dbReference>
<comment type="cofactor">
    <cofactor evidence="1">
        <name>Fe(2+)</name>
        <dbReference type="ChEBI" id="CHEBI:29033"/>
    </cofactor>
</comment>
<dbReference type="RefSeq" id="WP_138772174.1">
    <property type="nucleotide sequence ID" value="NZ_JBHSSX010000056.1"/>
</dbReference>
<sequence length="337" mass="37115">MSKLLEVPVIDIARFRSGDEDDRRAVAREVDRACTDIGFLIIDGHGVDPALIERTRAVSREFFDLPEAEKRRVARPRVDVSRGYTGLEDESVARSRDASATQGDLNESLMIGPVDRPDEAYATAPAAGQHFAANIWPQRPAALQPVWTEYYRAMGDLAATIMRIFALALDLDEHYFDDKIDRHISRLRLRNYPAQAEAPKPGQIRAGAHSDYGSLTILCTEDKPGGLQVCNAAGEWVDVPIVPGTFIINIGDLMARWSNDRWVSTLHRVVNPPAGAGGAARRLSIVFFHNPNYDARIECLPNCAGDGEPPRYPPTTSGEHLRSMFVTTQNAAAGQQA</sequence>
<dbReference type="InterPro" id="IPR050231">
    <property type="entry name" value="Iron_ascorbate_oxido_reductase"/>
</dbReference>
<dbReference type="PROSITE" id="PS51471">
    <property type="entry name" value="FE2OG_OXY"/>
    <property type="match status" value="1"/>
</dbReference>
<gene>
    <name evidence="13" type="ORF">FGS76_08370</name>
</gene>
<dbReference type="PRINTS" id="PR00682">
    <property type="entry name" value="IPNSYNTHASE"/>
</dbReference>
<reference evidence="13 14" key="1">
    <citation type="submission" date="2019-05" db="EMBL/GenBank/DDBJ databases">
        <title>Genome of Alcanivorax gelatiniphagus, an oil degrading marine bacteria.</title>
        <authorList>
            <person name="Kwon K.K."/>
        </authorList>
    </citation>
    <scope>NUCLEOTIDE SEQUENCE [LARGE SCALE GENOMIC DNA]</scope>
    <source>
        <strain evidence="13 14">MEBiC 08158</strain>
    </source>
</reference>
<evidence type="ECO:0000256" key="5">
    <source>
        <dbReference type="ARBA" id="ARBA00019045"/>
    </source>
</evidence>
<evidence type="ECO:0000259" key="12">
    <source>
        <dbReference type="PROSITE" id="PS51471"/>
    </source>
</evidence>
<comment type="catalytic activity">
    <reaction evidence="10">
        <text>L-arginine + 2-oxoglutarate + O2 = guanidine + L-glutamate 5-semialdehyde + succinate + CO2</text>
        <dbReference type="Rhea" id="RHEA:31535"/>
        <dbReference type="ChEBI" id="CHEBI:15379"/>
        <dbReference type="ChEBI" id="CHEBI:16526"/>
        <dbReference type="ChEBI" id="CHEBI:16810"/>
        <dbReference type="ChEBI" id="CHEBI:30031"/>
        <dbReference type="ChEBI" id="CHEBI:30087"/>
        <dbReference type="ChEBI" id="CHEBI:32682"/>
        <dbReference type="ChEBI" id="CHEBI:58066"/>
        <dbReference type="EC" id="1.14.20.7"/>
    </reaction>
</comment>
<feature type="domain" description="Fe2OG dioxygenase" evidence="12">
    <location>
        <begin position="183"/>
        <end position="291"/>
    </location>
</feature>
<dbReference type="EMBL" id="VCQT01000027">
    <property type="protein sequence ID" value="TMW13070.1"/>
    <property type="molecule type" value="Genomic_DNA"/>
</dbReference>
<evidence type="ECO:0000256" key="7">
    <source>
        <dbReference type="ARBA" id="ARBA00031011"/>
    </source>
</evidence>
<name>A0ABY2XLJ5_9GAMM</name>
<dbReference type="EC" id="1.14.20.7" evidence="3"/>
<keyword evidence="14" id="KW-1185">Reference proteome</keyword>
<protein>
    <recommendedName>
        <fullName evidence="5">2-oxoglutarate-dependent ethylene/succinate-forming enzyme</fullName>
        <ecNumber evidence="4">1.13.12.19</ecNumber>
        <ecNumber evidence="3">1.14.20.7</ecNumber>
    </recommendedName>
    <alternativeName>
        <fullName evidence="7">2-oxoglutarate dioxygenase (ethylene-forming)</fullName>
    </alternativeName>
    <alternativeName>
        <fullName evidence="8">2-oxoglutarate/L-arginine monooxygenase/decarboxylase (succinate-forming)</fullName>
    </alternativeName>
</protein>
<dbReference type="PANTHER" id="PTHR47990">
    <property type="entry name" value="2-OXOGLUTARATE (2OG) AND FE(II)-DEPENDENT OXYGENASE SUPERFAMILY PROTEIN-RELATED"/>
    <property type="match status" value="1"/>
</dbReference>
<comment type="similarity">
    <text evidence="11">Belongs to the iron/ascorbate-dependent oxidoreductase family.</text>
</comment>
<dbReference type="EC" id="1.13.12.19" evidence="4"/>
<keyword evidence="11" id="KW-0560">Oxidoreductase</keyword>
<keyword evidence="6" id="KW-0266">Ethylene biosynthesis</keyword>
<dbReference type="Pfam" id="PF03171">
    <property type="entry name" value="2OG-FeII_Oxy"/>
    <property type="match status" value="1"/>
</dbReference>
<dbReference type="SUPFAM" id="SSF51197">
    <property type="entry name" value="Clavaminate synthase-like"/>
    <property type="match status" value="1"/>
</dbReference>
<evidence type="ECO:0000313" key="14">
    <source>
        <dbReference type="Proteomes" id="UP000739180"/>
    </source>
</evidence>
<keyword evidence="11" id="KW-0408">Iron</keyword>
<dbReference type="Pfam" id="PF14226">
    <property type="entry name" value="DIOX_N"/>
    <property type="match status" value="1"/>
</dbReference>
<comment type="caution">
    <text evidence="13">The sequence shown here is derived from an EMBL/GenBank/DDBJ whole genome shotgun (WGS) entry which is preliminary data.</text>
</comment>
<evidence type="ECO:0000256" key="9">
    <source>
        <dbReference type="ARBA" id="ARBA00047725"/>
    </source>
</evidence>
<evidence type="ECO:0000256" key="8">
    <source>
        <dbReference type="ARBA" id="ARBA00031282"/>
    </source>
</evidence>
<evidence type="ECO:0000256" key="11">
    <source>
        <dbReference type="RuleBase" id="RU003682"/>
    </source>
</evidence>
<evidence type="ECO:0000256" key="1">
    <source>
        <dbReference type="ARBA" id="ARBA00001954"/>
    </source>
</evidence>
<evidence type="ECO:0000256" key="2">
    <source>
        <dbReference type="ARBA" id="ARBA00004767"/>
    </source>
</evidence>
<dbReference type="Proteomes" id="UP000739180">
    <property type="component" value="Unassembled WGS sequence"/>
</dbReference>
<accession>A0ABY2XLJ5</accession>
<dbReference type="InterPro" id="IPR027443">
    <property type="entry name" value="IPNS-like_sf"/>
</dbReference>
<keyword evidence="11" id="KW-0479">Metal-binding</keyword>